<evidence type="ECO:0000259" key="7">
    <source>
        <dbReference type="Pfam" id="PF00931"/>
    </source>
</evidence>
<proteinExistence type="inferred from homology"/>
<feature type="domain" description="Disease resistance R13L4/SHOC-2-like LRR" evidence="10">
    <location>
        <begin position="542"/>
        <end position="867"/>
    </location>
</feature>
<feature type="domain" description="Disease resistance N-terminal" evidence="8">
    <location>
        <begin position="5"/>
        <end position="105"/>
    </location>
</feature>
<dbReference type="Pfam" id="PF23559">
    <property type="entry name" value="WHD_DRP"/>
    <property type="match status" value="1"/>
</dbReference>
<dbReference type="OrthoDB" id="598235at2759"/>
<dbReference type="InterPro" id="IPR002182">
    <property type="entry name" value="NB-ARC"/>
</dbReference>
<keyword evidence="6" id="KW-0175">Coiled coil</keyword>
<evidence type="ECO:0000259" key="8">
    <source>
        <dbReference type="Pfam" id="PF18052"/>
    </source>
</evidence>
<dbReference type="CDD" id="cd14798">
    <property type="entry name" value="RX-CC_like"/>
    <property type="match status" value="1"/>
</dbReference>
<keyword evidence="5" id="KW-0611">Plant defense</keyword>
<dbReference type="InterPro" id="IPR055414">
    <property type="entry name" value="LRR_R13L4/SHOC2-like"/>
</dbReference>
<dbReference type="InterPro" id="IPR042197">
    <property type="entry name" value="Apaf_helical"/>
</dbReference>
<accession>A0A5J9SR49</accession>
<dbReference type="AlphaFoldDB" id="A0A5J9SR49"/>
<dbReference type="Gene3D" id="3.80.10.10">
    <property type="entry name" value="Ribonuclease Inhibitor"/>
    <property type="match status" value="2"/>
</dbReference>
<comment type="similarity">
    <text evidence="1">Belongs to the disease resistance NB-LRR family.</text>
</comment>
<dbReference type="InterPro" id="IPR038005">
    <property type="entry name" value="RX-like_CC"/>
</dbReference>
<evidence type="ECO:0000313" key="11">
    <source>
        <dbReference type="EMBL" id="TVU01492.1"/>
    </source>
</evidence>
<dbReference type="InterPro" id="IPR036388">
    <property type="entry name" value="WH-like_DNA-bd_sf"/>
</dbReference>
<dbReference type="InterPro" id="IPR058922">
    <property type="entry name" value="WHD_DRP"/>
</dbReference>
<dbReference type="Gene3D" id="3.40.50.300">
    <property type="entry name" value="P-loop containing nucleotide triphosphate hydrolases"/>
    <property type="match status" value="1"/>
</dbReference>
<dbReference type="GO" id="GO:0002758">
    <property type="term" value="P:innate immune response-activating signaling pathway"/>
    <property type="evidence" value="ECO:0007669"/>
    <property type="project" value="UniProtKB-ARBA"/>
</dbReference>
<dbReference type="SUPFAM" id="SSF52540">
    <property type="entry name" value="P-loop containing nucleoside triphosphate hydrolases"/>
    <property type="match status" value="1"/>
</dbReference>
<keyword evidence="3" id="KW-0677">Repeat</keyword>
<gene>
    <name evidence="11" type="ORF">EJB05_53055</name>
</gene>
<comment type="caution">
    <text evidence="11">The sequence shown here is derived from an EMBL/GenBank/DDBJ whole genome shotgun (WGS) entry which is preliminary data.</text>
</comment>
<dbReference type="FunFam" id="3.40.50.300:FF:001091">
    <property type="entry name" value="Probable disease resistance protein At1g61300"/>
    <property type="match status" value="1"/>
</dbReference>
<dbReference type="PANTHER" id="PTHR23155:SF931">
    <property type="entry name" value="OS01G0547000 PROTEIN"/>
    <property type="match status" value="1"/>
</dbReference>
<keyword evidence="2" id="KW-0433">Leucine-rich repeat</keyword>
<dbReference type="Gene3D" id="1.10.10.10">
    <property type="entry name" value="Winged helix-like DNA-binding domain superfamily/Winged helix DNA-binding domain"/>
    <property type="match status" value="1"/>
</dbReference>
<name>A0A5J9SR49_9POAL</name>
<dbReference type="InterPro" id="IPR027417">
    <property type="entry name" value="P-loop_NTPase"/>
</dbReference>
<dbReference type="Pfam" id="PF18052">
    <property type="entry name" value="Rx_N"/>
    <property type="match status" value="1"/>
</dbReference>
<dbReference type="Gramene" id="TVU01492">
    <property type="protein sequence ID" value="TVU01492"/>
    <property type="gene ID" value="EJB05_53055"/>
</dbReference>
<evidence type="ECO:0008006" key="13">
    <source>
        <dbReference type="Google" id="ProtNLM"/>
    </source>
</evidence>
<evidence type="ECO:0000259" key="10">
    <source>
        <dbReference type="Pfam" id="PF23598"/>
    </source>
</evidence>
<dbReference type="GO" id="GO:0009626">
    <property type="term" value="P:plant-type hypersensitive response"/>
    <property type="evidence" value="ECO:0007669"/>
    <property type="project" value="UniProtKB-ARBA"/>
</dbReference>
<evidence type="ECO:0000256" key="6">
    <source>
        <dbReference type="ARBA" id="ARBA00023054"/>
    </source>
</evidence>
<feature type="domain" description="Disease resistance protein winged helix" evidence="9">
    <location>
        <begin position="427"/>
        <end position="498"/>
    </location>
</feature>
<feature type="non-terminal residue" evidence="11">
    <location>
        <position position="1"/>
    </location>
</feature>
<dbReference type="PANTHER" id="PTHR23155">
    <property type="entry name" value="DISEASE RESISTANCE PROTEIN RP"/>
    <property type="match status" value="1"/>
</dbReference>
<keyword evidence="4" id="KW-0547">Nucleotide-binding</keyword>
<dbReference type="InterPro" id="IPR044974">
    <property type="entry name" value="Disease_R_plants"/>
</dbReference>
<dbReference type="GO" id="GO:0042742">
    <property type="term" value="P:defense response to bacterium"/>
    <property type="evidence" value="ECO:0007669"/>
    <property type="project" value="UniProtKB-ARBA"/>
</dbReference>
<organism evidence="11 12">
    <name type="scientific">Eragrostis curvula</name>
    <name type="common">weeping love grass</name>
    <dbReference type="NCBI Taxonomy" id="38414"/>
    <lineage>
        <taxon>Eukaryota</taxon>
        <taxon>Viridiplantae</taxon>
        <taxon>Streptophyta</taxon>
        <taxon>Embryophyta</taxon>
        <taxon>Tracheophyta</taxon>
        <taxon>Spermatophyta</taxon>
        <taxon>Magnoliopsida</taxon>
        <taxon>Liliopsida</taxon>
        <taxon>Poales</taxon>
        <taxon>Poaceae</taxon>
        <taxon>PACMAD clade</taxon>
        <taxon>Chloridoideae</taxon>
        <taxon>Eragrostideae</taxon>
        <taxon>Eragrostidinae</taxon>
        <taxon>Eragrostis</taxon>
    </lineage>
</organism>
<sequence length="881" mass="99702">MAEAVLGVLIGKIGAALANEAATYGASLVCREASSLKGLFGEIRKAEGELEIMKAYLHDTEKFKDINETTGIFVKKIRDLAFRIEDVVDEFTYKLEDKHGGFAAKMKKRIKRVKIWHRLALELRSIEEAAKRRDRYALPGYIGGIDHHDRSPHQTMAFVREEDLVGIEDKAKKLKRWLVGYVEERKHKVITVWGMGGVGKTTLVDHVYKIVKEDFDVAAWVTVSKNYHVEDLLKKIATGLGITDDTSSMEKRSLGEVICNHLKGKRYILVLDDVWEKDVWISIMNVFPANYISRFVLTSRYKEVASLASSSEIRKAEGELELLEERNSWNLFCNVAFRNNDDERCPTELQDLAAKFLGKCEGLPLAIACIGNLLFFKPPAPSEWKKVYDELELQSTKHVIPGADMILKISLEDLPYELKNCFLHCALFPEDSEMNRRRLIRHWITAGFIKEKANKMLEEVAEGYLNDLVNRSLLQVVERNEFGRVKSCRMHDVIRSLALEKAENEGFGRIYEGSTTFSMDVTRRLFIQSRNIAPLTQSGVRHLRAIHAFQSSIDIDLLRPMLASSILLSTLDLQGTQIKMLPDEVFSLFNLRFLGLRYSRIEVLPEAVGRLVNLEVLDAFNTGLLSLPKGVAKLKKLRFLYATQQGRIGQVWSGTEVPRGIRNLTGLHALQCVKASSDNVMSLLCWISSVKSEHCLNLCSAIMNMSQLVHLSIAATNENEVLPLEALRLPATLSKLELVGQLEKKRMDQTLSSWSHLTSLTQLILGFSKLDEGSFSSLVVLHGLRHLDLTEAYDGIKLCFLVQSFPRLRHLGIWGARRLKHVEIEEGALGSLAELWFQKCPELKCVPRGIENLASLEELLLEDTTEELTEKLCQKPETRNG</sequence>
<dbReference type="Pfam" id="PF00931">
    <property type="entry name" value="NB-ARC"/>
    <property type="match status" value="1"/>
</dbReference>
<dbReference type="InterPro" id="IPR041118">
    <property type="entry name" value="Rx_N"/>
</dbReference>
<feature type="domain" description="NB-ARC" evidence="7">
    <location>
        <begin position="168"/>
        <end position="341"/>
    </location>
</feature>
<dbReference type="InterPro" id="IPR032675">
    <property type="entry name" value="LRR_dom_sf"/>
</dbReference>
<dbReference type="Pfam" id="PF23598">
    <property type="entry name" value="LRR_14"/>
    <property type="match status" value="1"/>
</dbReference>
<evidence type="ECO:0000256" key="3">
    <source>
        <dbReference type="ARBA" id="ARBA00022737"/>
    </source>
</evidence>
<dbReference type="Gene3D" id="1.10.8.430">
    <property type="entry name" value="Helical domain of apoptotic protease-activating factors"/>
    <property type="match status" value="1"/>
</dbReference>
<dbReference type="Gene3D" id="1.20.5.4130">
    <property type="match status" value="1"/>
</dbReference>
<dbReference type="PRINTS" id="PR00364">
    <property type="entry name" value="DISEASERSIST"/>
</dbReference>
<reference evidence="11 12" key="1">
    <citation type="journal article" date="2019" name="Sci. Rep.">
        <title>A high-quality genome of Eragrostis curvula grass provides insights into Poaceae evolution and supports new strategies to enhance forage quality.</title>
        <authorList>
            <person name="Carballo J."/>
            <person name="Santos B.A.C.M."/>
            <person name="Zappacosta D."/>
            <person name="Garbus I."/>
            <person name="Selva J.P."/>
            <person name="Gallo C.A."/>
            <person name="Diaz A."/>
            <person name="Albertini E."/>
            <person name="Caccamo M."/>
            <person name="Echenique V."/>
        </authorList>
    </citation>
    <scope>NUCLEOTIDE SEQUENCE [LARGE SCALE GENOMIC DNA]</scope>
    <source>
        <strain evidence="12">cv. Victoria</strain>
        <tissue evidence="11">Leaf</tissue>
    </source>
</reference>
<dbReference type="FunFam" id="1.10.10.10:FF:000322">
    <property type="entry name" value="Probable disease resistance protein At1g63360"/>
    <property type="match status" value="1"/>
</dbReference>
<evidence type="ECO:0000256" key="2">
    <source>
        <dbReference type="ARBA" id="ARBA00022614"/>
    </source>
</evidence>
<evidence type="ECO:0000256" key="4">
    <source>
        <dbReference type="ARBA" id="ARBA00022741"/>
    </source>
</evidence>
<evidence type="ECO:0000259" key="9">
    <source>
        <dbReference type="Pfam" id="PF23559"/>
    </source>
</evidence>
<dbReference type="Proteomes" id="UP000324897">
    <property type="component" value="Unassembled WGS sequence"/>
</dbReference>
<evidence type="ECO:0000256" key="5">
    <source>
        <dbReference type="ARBA" id="ARBA00022821"/>
    </source>
</evidence>
<dbReference type="GO" id="GO:0043531">
    <property type="term" value="F:ADP binding"/>
    <property type="evidence" value="ECO:0007669"/>
    <property type="project" value="InterPro"/>
</dbReference>
<evidence type="ECO:0000256" key="1">
    <source>
        <dbReference type="ARBA" id="ARBA00008894"/>
    </source>
</evidence>
<dbReference type="EMBL" id="RWGY01000436">
    <property type="protein sequence ID" value="TVU01492.1"/>
    <property type="molecule type" value="Genomic_DNA"/>
</dbReference>
<dbReference type="SUPFAM" id="SSF52058">
    <property type="entry name" value="L domain-like"/>
    <property type="match status" value="1"/>
</dbReference>
<keyword evidence="12" id="KW-1185">Reference proteome</keyword>
<evidence type="ECO:0000313" key="12">
    <source>
        <dbReference type="Proteomes" id="UP000324897"/>
    </source>
</evidence>
<protein>
    <recommendedName>
        <fullName evidence="13">NB-ARC domain-containing protein</fullName>
    </recommendedName>
</protein>